<comment type="caution">
    <text evidence="1">The sequence shown here is derived from an EMBL/GenBank/DDBJ whole genome shotgun (WGS) entry which is preliminary data.</text>
</comment>
<dbReference type="RefSeq" id="WP_305108001.1">
    <property type="nucleotide sequence ID" value="NZ_JAUTWS010000072.1"/>
</dbReference>
<name>A0ABT9EAH0_9PROT</name>
<evidence type="ECO:0000313" key="2">
    <source>
        <dbReference type="Proteomes" id="UP001243009"/>
    </source>
</evidence>
<dbReference type="PANTHER" id="PTHR46656">
    <property type="entry name" value="PUTATIVE-RELATED"/>
    <property type="match status" value="1"/>
</dbReference>
<accession>A0ABT9EAH0</accession>
<reference evidence="1 2" key="1">
    <citation type="submission" date="2023-08" db="EMBL/GenBank/DDBJ databases">
        <title>The draft genome sequence of Paracraurococcus sp. LOR1-02.</title>
        <authorList>
            <person name="Kingkaew E."/>
            <person name="Tanasupawat S."/>
        </authorList>
    </citation>
    <scope>NUCLEOTIDE SEQUENCE [LARGE SCALE GENOMIC DNA]</scope>
    <source>
        <strain evidence="1 2">LOR1-02</strain>
    </source>
</reference>
<proteinExistence type="predicted"/>
<evidence type="ECO:0000313" key="1">
    <source>
        <dbReference type="EMBL" id="MDO9713142.1"/>
    </source>
</evidence>
<dbReference type="Proteomes" id="UP001243009">
    <property type="component" value="Unassembled WGS sequence"/>
</dbReference>
<dbReference type="Pfam" id="PF13692">
    <property type="entry name" value="Glyco_trans_1_4"/>
    <property type="match status" value="1"/>
</dbReference>
<gene>
    <name evidence="1" type="ORF">Q7A36_32740</name>
</gene>
<dbReference type="Gene3D" id="3.40.50.2000">
    <property type="entry name" value="Glycogen Phosphorylase B"/>
    <property type="match status" value="1"/>
</dbReference>
<dbReference type="SUPFAM" id="SSF53756">
    <property type="entry name" value="UDP-Glycosyltransferase/glycogen phosphorylase"/>
    <property type="match status" value="1"/>
</dbReference>
<sequence>MLFTATAALAPPIARPEPPGRGSLTVAGYFSAMTGLGMAARRLHVGLQTAGLEAAMADLTGPLRQGPPGPPPQVPDGPGTLLVHVNAPMLPWALLALGRRAVAGKRVIGVWNWELPVLPADWTRGFRACHRIWVASRFVAEACRRASGAPVAVVPYPVPRPCPSGLRRADFGLPEDAFVALQVFDAGSSLSRKNPLGAIAAHRAAFGDSPCHLLVLKTQNAARAGRAWAEVAAAATATANVRVIDQVMPEADLAALMLAADAVLSLHRAEGFGFVVAEAMALGRPVVATGWSGNMDFMAGPGTFAVPWRSVPARDPQATYDLPGATWAEPDIAAAAAYLRRLAADPAPQTPSMVFPLPDYAALLR</sequence>
<dbReference type="EMBL" id="JAUTWS010000072">
    <property type="protein sequence ID" value="MDO9713142.1"/>
    <property type="molecule type" value="Genomic_DNA"/>
</dbReference>
<dbReference type="PANTHER" id="PTHR46656:SF3">
    <property type="entry name" value="PUTATIVE-RELATED"/>
    <property type="match status" value="1"/>
</dbReference>
<keyword evidence="2" id="KW-1185">Reference proteome</keyword>
<organism evidence="1 2">
    <name type="scientific">Paracraurococcus lichenis</name>
    <dbReference type="NCBI Taxonomy" id="3064888"/>
    <lineage>
        <taxon>Bacteria</taxon>
        <taxon>Pseudomonadati</taxon>
        <taxon>Pseudomonadota</taxon>
        <taxon>Alphaproteobacteria</taxon>
        <taxon>Acetobacterales</taxon>
        <taxon>Roseomonadaceae</taxon>
        <taxon>Paracraurococcus</taxon>
    </lineage>
</organism>
<protein>
    <submittedName>
        <fullName evidence="1">Glycosyltransferase family 4 protein</fullName>
    </submittedName>
</protein>